<protein>
    <recommendedName>
        <fullName evidence="1">Cyclic-phosphate processing Receiver domain-containing protein</fullName>
    </recommendedName>
</protein>
<dbReference type="AlphaFoldDB" id="A0A7W5FMK1"/>
<evidence type="ECO:0000259" key="1">
    <source>
        <dbReference type="Pfam" id="PF20274"/>
    </source>
</evidence>
<dbReference type="Proteomes" id="UP000570361">
    <property type="component" value="Unassembled WGS sequence"/>
</dbReference>
<feature type="domain" description="Cyclic-phosphate processing Receiver" evidence="1">
    <location>
        <begin position="2"/>
        <end position="86"/>
    </location>
</feature>
<comment type="caution">
    <text evidence="2">The sequence shown here is derived from an EMBL/GenBank/DDBJ whole genome shotgun (WGS) entry which is preliminary data.</text>
</comment>
<evidence type="ECO:0000313" key="2">
    <source>
        <dbReference type="EMBL" id="MBB3110351.1"/>
    </source>
</evidence>
<proteinExistence type="predicted"/>
<sequence length="100" mass="11306">MMNVYLDDFRPCPEGFVLAKNAEECILLLGSEDVDILSLDFDLGWGQPTGLAVVQYLVESGRYPKQVYLHTSSPSGKMQMYHMLYRNAPQTVRIHNGPMP</sequence>
<dbReference type="RefSeq" id="WP_183600243.1">
    <property type="nucleotide sequence ID" value="NZ_JACHXK010000004.1"/>
</dbReference>
<gene>
    <name evidence="2" type="ORF">FHS18_002418</name>
</gene>
<accession>A0A7W5FMK1</accession>
<reference evidence="2 3" key="1">
    <citation type="submission" date="2020-08" db="EMBL/GenBank/DDBJ databases">
        <title>Genomic Encyclopedia of Type Strains, Phase III (KMG-III): the genomes of soil and plant-associated and newly described type strains.</title>
        <authorList>
            <person name="Whitman W."/>
        </authorList>
    </citation>
    <scope>NUCLEOTIDE SEQUENCE [LARGE SCALE GENOMIC DNA]</scope>
    <source>
        <strain evidence="2 3">CECT 5862</strain>
    </source>
</reference>
<evidence type="ECO:0000313" key="3">
    <source>
        <dbReference type="Proteomes" id="UP000570361"/>
    </source>
</evidence>
<dbReference type="Pfam" id="PF20274">
    <property type="entry name" value="cREC_REC"/>
    <property type="match status" value="1"/>
</dbReference>
<dbReference type="InterPro" id="IPR046909">
    <property type="entry name" value="cREC_REC"/>
</dbReference>
<keyword evidence="3" id="KW-1185">Reference proteome</keyword>
<organism evidence="2 3">
    <name type="scientific">Paenibacillus phyllosphaerae</name>
    <dbReference type="NCBI Taxonomy" id="274593"/>
    <lineage>
        <taxon>Bacteria</taxon>
        <taxon>Bacillati</taxon>
        <taxon>Bacillota</taxon>
        <taxon>Bacilli</taxon>
        <taxon>Bacillales</taxon>
        <taxon>Paenibacillaceae</taxon>
        <taxon>Paenibacillus</taxon>
    </lineage>
</organism>
<dbReference type="EMBL" id="JACHXK010000004">
    <property type="protein sequence ID" value="MBB3110351.1"/>
    <property type="molecule type" value="Genomic_DNA"/>
</dbReference>
<name>A0A7W5FMK1_9BACL</name>